<reference evidence="11 12" key="1">
    <citation type="journal article" date="2014" name="Nat. Commun.">
        <title>Molecular traces of alternative social organization in a termite genome.</title>
        <authorList>
            <person name="Terrapon N."/>
            <person name="Li C."/>
            <person name="Robertson H.M."/>
            <person name="Ji L."/>
            <person name="Meng X."/>
            <person name="Booth W."/>
            <person name="Chen Z."/>
            <person name="Childers C.P."/>
            <person name="Glastad K.M."/>
            <person name="Gokhale K."/>
            <person name="Gowin J."/>
            <person name="Gronenberg W."/>
            <person name="Hermansen R.A."/>
            <person name="Hu H."/>
            <person name="Hunt B.G."/>
            <person name="Huylmans A.K."/>
            <person name="Khalil S.M."/>
            <person name="Mitchell R.D."/>
            <person name="Munoz-Torres M.C."/>
            <person name="Mustard J.A."/>
            <person name="Pan H."/>
            <person name="Reese J.T."/>
            <person name="Scharf M.E."/>
            <person name="Sun F."/>
            <person name="Vogel H."/>
            <person name="Xiao J."/>
            <person name="Yang W."/>
            <person name="Yang Z."/>
            <person name="Yang Z."/>
            <person name="Zhou J."/>
            <person name="Zhu J."/>
            <person name="Brent C.S."/>
            <person name="Elsik C.G."/>
            <person name="Goodisman M.A."/>
            <person name="Liberles D.A."/>
            <person name="Roe R.M."/>
            <person name="Vargo E.L."/>
            <person name="Vilcinskas A."/>
            <person name="Wang J."/>
            <person name="Bornberg-Bauer E."/>
            <person name="Korb J."/>
            <person name="Zhang G."/>
            <person name="Liebig J."/>
        </authorList>
    </citation>
    <scope>NUCLEOTIDE SEQUENCE [LARGE SCALE GENOMIC DNA]</scope>
    <source>
        <tissue evidence="11">Whole organism</tissue>
    </source>
</reference>
<evidence type="ECO:0000313" key="12">
    <source>
        <dbReference type="Proteomes" id="UP000027135"/>
    </source>
</evidence>
<dbReference type="GO" id="GO:0009922">
    <property type="term" value="F:fatty acid elongase activity"/>
    <property type="evidence" value="ECO:0007669"/>
    <property type="project" value="UniProtKB-EC"/>
</dbReference>
<dbReference type="PANTHER" id="PTHR11157">
    <property type="entry name" value="FATTY ACID ACYL TRANSFERASE-RELATED"/>
    <property type="match status" value="1"/>
</dbReference>
<dbReference type="GO" id="GO:0034625">
    <property type="term" value="P:fatty acid elongation, monounsaturated fatty acid"/>
    <property type="evidence" value="ECO:0007669"/>
    <property type="project" value="TreeGrafter"/>
</dbReference>
<gene>
    <name evidence="11" type="ORF">L798_03508</name>
</gene>
<accession>A0A067QQL4</accession>
<keyword evidence="6 10" id="KW-1133">Transmembrane helix</keyword>
<evidence type="ECO:0000256" key="9">
    <source>
        <dbReference type="ARBA" id="ARBA00023160"/>
    </source>
</evidence>
<evidence type="ECO:0000256" key="8">
    <source>
        <dbReference type="ARBA" id="ARBA00023136"/>
    </source>
</evidence>
<dbReference type="eggNOG" id="KOG3071">
    <property type="taxonomic scope" value="Eukaryota"/>
</dbReference>
<proteinExistence type="inferred from homology"/>
<keyword evidence="5 10" id="KW-0276">Fatty acid metabolism</keyword>
<keyword evidence="8 10" id="KW-0472">Membrane</keyword>
<dbReference type="GO" id="GO:0019367">
    <property type="term" value="P:fatty acid elongation, saturated fatty acid"/>
    <property type="evidence" value="ECO:0007669"/>
    <property type="project" value="TreeGrafter"/>
</dbReference>
<evidence type="ECO:0000313" key="11">
    <source>
        <dbReference type="EMBL" id="KDR06853.1"/>
    </source>
</evidence>
<evidence type="ECO:0000256" key="3">
    <source>
        <dbReference type="ARBA" id="ARBA00022679"/>
    </source>
</evidence>
<dbReference type="EMBL" id="KK853542">
    <property type="protein sequence ID" value="KDR06853.1"/>
    <property type="molecule type" value="Genomic_DNA"/>
</dbReference>
<dbReference type="PANTHER" id="PTHR11157:SF12">
    <property type="entry name" value="ELONGATION OF VERY LONG CHAIN FATTY ACIDS PROTEIN 4"/>
    <property type="match status" value="1"/>
</dbReference>
<keyword evidence="9 10" id="KW-0275">Fatty acid biosynthesis</keyword>
<protein>
    <recommendedName>
        <fullName evidence="10">Elongation of very long chain fatty acids protein</fullName>
        <ecNumber evidence="10">2.3.1.199</ecNumber>
    </recommendedName>
    <alternativeName>
        <fullName evidence="10">Very-long-chain 3-oxoacyl-CoA synthase</fullName>
    </alternativeName>
</protein>
<name>A0A067QQL4_ZOONE</name>
<dbReference type="AlphaFoldDB" id="A0A067QQL4"/>
<organism evidence="11 12">
    <name type="scientific">Zootermopsis nevadensis</name>
    <name type="common">Dampwood termite</name>
    <dbReference type="NCBI Taxonomy" id="136037"/>
    <lineage>
        <taxon>Eukaryota</taxon>
        <taxon>Metazoa</taxon>
        <taxon>Ecdysozoa</taxon>
        <taxon>Arthropoda</taxon>
        <taxon>Hexapoda</taxon>
        <taxon>Insecta</taxon>
        <taxon>Pterygota</taxon>
        <taxon>Neoptera</taxon>
        <taxon>Polyneoptera</taxon>
        <taxon>Dictyoptera</taxon>
        <taxon>Blattodea</taxon>
        <taxon>Blattoidea</taxon>
        <taxon>Termitoidae</taxon>
        <taxon>Termopsidae</taxon>
        <taxon>Zootermopsis</taxon>
    </lineage>
</organism>
<evidence type="ECO:0000256" key="6">
    <source>
        <dbReference type="ARBA" id="ARBA00022989"/>
    </source>
</evidence>
<dbReference type="GO" id="GO:0042761">
    <property type="term" value="P:very long-chain fatty acid biosynthetic process"/>
    <property type="evidence" value="ECO:0007669"/>
    <property type="project" value="TreeGrafter"/>
</dbReference>
<keyword evidence="12" id="KW-1185">Reference proteome</keyword>
<evidence type="ECO:0000256" key="10">
    <source>
        <dbReference type="RuleBase" id="RU361115"/>
    </source>
</evidence>
<dbReference type="GO" id="GO:0005789">
    <property type="term" value="C:endoplasmic reticulum membrane"/>
    <property type="evidence" value="ECO:0007669"/>
    <property type="project" value="TreeGrafter"/>
</dbReference>
<comment type="similarity">
    <text evidence="10">Belongs to the ELO family.</text>
</comment>
<keyword evidence="2 10" id="KW-0444">Lipid biosynthesis</keyword>
<keyword evidence="4 10" id="KW-0812">Transmembrane</keyword>
<dbReference type="Pfam" id="PF01151">
    <property type="entry name" value="ELO"/>
    <property type="match status" value="1"/>
</dbReference>
<comment type="subcellular location">
    <subcellularLocation>
        <location evidence="1">Membrane</location>
        <topology evidence="1">Multi-pass membrane protein</topology>
    </subcellularLocation>
</comment>
<evidence type="ECO:0000256" key="4">
    <source>
        <dbReference type="ARBA" id="ARBA00022692"/>
    </source>
</evidence>
<dbReference type="InterPro" id="IPR002076">
    <property type="entry name" value="ELO_fam"/>
</dbReference>
<evidence type="ECO:0000256" key="1">
    <source>
        <dbReference type="ARBA" id="ARBA00004141"/>
    </source>
</evidence>
<feature type="transmembrane region" description="Helical" evidence="10">
    <location>
        <begin position="69"/>
        <end position="94"/>
    </location>
</feature>
<sequence>MNGRGRTVKMSTLTYLLEGNHKLVRGPEIDKMVNDWFLMSNPATMLFIVACYLLFVLKVGPKLMASRKPFNLQVLMVVYNFAMVLVSLYISLLVSPVQQLWTIVSFCVFREIFCMRYAK</sequence>
<dbReference type="OMA" id="LFSEICC"/>
<evidence type="ECO:0000256" key="5">
    <source>
        <dbReference type="ARBA" id="ARBA00022832"/>
    </source>
</evidence>
<keyword evidence="3 10" id="KW-0808">Transferase</keyword>
<evidence type="ECO:0000256" key="2">
    <source>
        <dbReference type="ARBA" id="ARBA00022516"/>
    </source>
</evidence>
<comment type="caution">
    <text evidence="10">Lacks conserved residue(s) required for the propagation of feature annotation.</text>
</comment>
<dbReference type="GO" id="GO:0034626">
    <property type="term" value="P:fatty acid elongation, polyunsaturated fatty acid"/>
    <property type="evidence" value="ECO:0007669"/>
    <property type="project" value="TreeGrafter"/>
</dbReference>
<dbReference type="InParanoid" id="A0A067QQL4"/>
<dbReference type="GO" id="GO:0030148">
    <property type="term" value="P:sphingolipid biosynthetic process"/>
    <property type="evidence" value="ECO:0007669"/>
    <property type="project" value="TreeGrafter"/>
</dbReference>
<evidence type="ECO:0000256" key="7">
    <source>
        <dbReference type="ARBA" id="ARBA00023098"/>
    </source>
</evidence>
<keyword evidence="7 10" id="KW-0443">Lipid metabolism</keyword>
<feature type="transmembrane region" description="Helical" evidence="10">
    <location>
        <begin position="36"/>
        <end position="57"/>
    </location>
</feature>
<dbReference type="EC" id="2.3.1.199" evidence="10"/>
<dbReference type="Proteomes" id="UP000027135">
    <property type="component" value="Unassembled WGS sequence"/>
</dbReference>
<comment type="catalytic activity">
    <reaction evidence="10">
        <text>a very-long-chain acyl-CoA + malonyl-CoA + H(+) = a very-long-chain 3-oxoacyl-CoA + CO2 + CoA</text>
        <dbReference type="Rhea" id="RHEA:32727"/>
        <dbReference type="ChEBI" id="CHEBI:15378"/>
        <dbReference type="ChEBI" id="CHEBI:16526"/>
        <dbReference type="ChEBI" id="CHEBI:57287"/>
        <dbReference type="ChEBI" id="CHEBI:57384"/>
        <dbReference type="ChEBI" id="CHEBI:90725"/>
        <dbReference type="ChEBI" id="CHEBI:90736"/>
        <dbReference type="EC" id="2.3.1.199"/>
    </reaction>
</comment>